<dbReference type="Gene3D" id="3.50.50.60">
    <property type="entry name" value="FAD/NAD(P)-binding domain"/>
    <property type="match status" value="3"/>
</dbReference>
<dbReference type="InterPro" id="IPR036188">
    <property type="entry name" value="FAD/NAD-bd_sf"/>
</dbReference>
<dbReference type="NCBIfam" id="NF010584">
    <property type="entry name" value="PRK13977.1"/>
    <property type="match status" value="1"/>
</dbReference>
<keyword evidence="2" id="KW-1185">Reference proteome</keyword>
<dbReference type="Proteomes" id="UP000199184">
    <property type="component" value="Unassembled WGS sequence"/>
</dbReference>
<gene>
    <name evidence="1" type="ORF">GA0061098_1003168</name>
</gene>
<accession>A0A1C3V2M4</accession>
<protein>
    <submittedName>
        <fullName evidence="1">Oleate hydratase</fullName>
    </submittedName>
</protein>
<reference evidence="2" key="1">
    <citation type="submission" date="2016-08" db="EMBL/GenBank/DDBJ databases">
        <authorList>
            <person name="Varghese N."/>
            <person name="Submissions Spin"/>
        </authorList>
    </citation>
    <scope>NUCLEOTIDE SEQUENCE [LARGE SCALE GENOMIC DNA]</scope>
    <source>
        <strain evidence="2">ERR11</strain>
    </source>
</reference>
<proteinExistence type="predicted"/>
<dbReference type="GO" id="GO:0006631">
    <property type="term" value="P:fatty acid metabolic process"/>
    <property type="evidence" value="ECO:0007669"/>
    <property type="project" value="InterPro"/>
</dbReference>
<dbReference type="SUPFAM" id="SSF51905">
    <property type="entry name" value="FAD/NAD(P)-binding domain"/>
    <property type="match status" value="1"/>
</dbReference>
<name>A0A1C3V2M4_9BRAD</name>
<dbReference type="PANTHER" id="PTHR37417:SF2">
    <property type="entry name" value="67 KDA MYOSIN-CROSS-REACTIVE ANTIGEN FAMILY PROTEIN (AFU_ORTHOLOGUE AFUA_5G09970)"/>
    <property type="match status" value="1"/>
</dbReference>
<dbReference type="PANTHER" id="PTHR37417">
    <property type="entry name" value="67 KDA MYOSIN-CROSS-REACTIVE ANTIGEN FAMILY PROTEIN (AFU_ORTHOLOGUE AFUA_5G09970)"/>
    <property type="match status" value="1"/>
</dbReference>
<evidence type="ECO:0000313" key="1">
    <source>
        <dbReference type="EMBL" id="SCB21991.1"/>
    </source>
</evidence>
<dbReference type="Pfam" id="PF06100">
    <property type="entry name" value="MCRA"/>
    <property type="match status" value="1"/>
</dbReference>
<sequence>MKAYFIGGGIGSLAGAAFLIRDAQQAGRDIVIYEAQPLVGGSLDGTLLANGAYSLRGGRMLTTDHYECTWDLLSSIPSLEHPGLSVREETIAFNQENPAHSKARLVDRNRFKVDVSHMGFSARDRLELLRLTEASEETLGNSRITDWLSPKFFESNFWYMWQTTFAFQPWHSAVELKRYLHRFMNEFPRIETLAGVKRTVYNQYDAIVRPLADWLKRQGVQFVRGTRVTDMAIEREGGRLRVRQLVLDRDGRIANVRLEDGDLVFFQNGSMTDASSLGTMTEPPPHLTKKDSQGWALWETIAQERPEFGNPAAFNSSIPESYWLSFTVTCRDPLFFEKMEAFSGNRAGTGGLVTFRDSNWLMSVVLYHQPHFAGQPKNVQVFWGYALHPDRVGNFVAKPMSDCGGAEILKELCGHLNFDVGVFEDAICVPCRMPYITSMFMPRNLTDRPLPVPKNSVNLAFVSQFVEIPDDVVFTVEYSVRAAQMAVYQLMKIDRPVPPVTRHDKSLAVIFATLEKAFA</sequence>
<evidence type="ECO:0000313" key="2">
    <source>
        <dbReference type="Proteomes" id="UP000199184"/>
    </source>
</evidence>
<dbReference type="EMBL" id="FMAI01000003">
    <property type="protein sequence ID" value="SCB21991.1"/>
    <property type="molecule type" value="Genomic_DNA"/>
</dbReference>
<dbReference type="GO" id="GO:0071949">
    <property type="term" value="F:FAD binding"/>
    <property type="evidence" value="ECO:0007669"/>
    <property type="project" value="InterPro"/>
</dbReference>
<organism evidence="1 2">
    <name type="scientific">Bradyrhizobium shewense</name>
    <dbReference type="NCBI Taxonomy" id="1761772"/>
    <lineage>
        <taxon>Bacteria</taxon>
        <taxon>Pseudomonadati</taxon>
        <taxon>Pseudomonadota</taxon>
        <taxon>Alphaproteobacteria</taxon>
        <taxon>Hyphomicrobiales</taxon>
        <taxon>Nitrobacteraceae</taxon>
        <taxon>Bradyrhizobium</taxon>
    </lineage>
</organism>
<dbReference type="InterPro" id="IPR010354">
    <property type="entry name" value="Oleate_hydratase"/>
</dbReference>
<dbReference type="AlphaFoldDB" id="A0A1C3V2M4"/>
<dbReference type="GO" id="GO:0050151">
    <property type="term" value="F:oleate hydratase activity"/>
    <property type="evidence" value="ECO:0007669"/>
    <property type="project" value="InterPro"/>
</dbReference>